<dbReference type="GO" id="GO:0034315">
    <property type="term" value="P:regulation of Arp2/3 complex-mediated actin nucleation"/>
    <property type="evidence" value="ECO:0007669"/>
    <property type="project" value="TreeGrafter"/>
</dbReference>
<dbReference type="SUPFAM" id="SSF52047">
    <property type="entry name" value="RNI-like"/>
    <property type="match status" value="2"/>
</dbReference>
<dbReference type="Pfam" id="PF17888">
    <property type="entry name" value="Carm_PH"/>
    <property type="match status" value="1"/>
</dbReference>
<dbReference type="WBParaSite" id="ASIM_0001329701-mRNA-1">
    <property type="protein sequence ID" value="ASIM_0001329701-mRNA-1"/>
    <property type="gene ID" value="ASIM_0001329701"/>
</dbReference>
<evidence type="ECO:0000256" key="1">
    <source>
        <dbReference type="SAM" id="MobiDB-lite"/>
    </source>
</evidence>
<proteinExistence type="predicted"/>
<feature type="domain" description="CARMIL pleckstrin homology" evidence="2">
    <location>
        <begin position="30"/>
        <end position="127"/>
    </location>
</feature>
<feature type="compositionally biased region" description="Polar residues" evidence="1">
    <location>
        <begin position="1013"/>
        <end position="1056"/>
    </location>
</feature>
<dbReference type="GO" id="GO:0030027">
    <property type="term" value="C:lamellipodium"/>
    <property type="evidence" value="ECO:0007669"/>
    <property type="project" value="TreeGrafter"/>
</dbReference>
<sequence>MSLTRSAINELCGYIQEKCSTIFGNKYWDCRFVCAVEYGTKPDKYETRIFTLSKFRVFIVHGKTPASIKVDRCFHLLSIKTMQILSDNEVCLGLDETTAKKRIFFRCEIPARDLAIHILSAIKHYFPDSAKMLKSIIELTPNDLYQEFLTLPCSKPLLACHNFRRSYAALCDFYDQPFREEVVWDVEKIYASHRLHVLRLDDFTHLLPRDLVPILSVCQFSSFFTGIHVDGIKLASDLIEVILMIIRRSQSLISLILKNCSLPRDFMSLFANALQSNIVIPLETIDLSKNALDDKKGFVTLSSLISRVSTLRSLTLSECIISEKCVNLVASGLLQALKPNTGAQQLHLVAIDFSGNPLKDEMNDLQQLLSICTSLRSINLSDTGFNLDKLWPSLKFGGLQLETLNLAGCQSGRRNKDNVQNIKEYFSTAVALKHINFADTVMCSDLLKALLLGLASNQQLKPYTLILDNVCERGCSSVLETCIGGVDASHLSLRDNALEAEALSVIASASHMPHLKRLDLSGTNFTNLRRSAKHAATLNNILLEVVKLIGEEDSQLNELVLSDCRLSSHLSVLLNTLGVASSLLYLDITGNEMGNFGARLLAKALQINVSLKTILIDRNQITGDGFADIAHALKLNNTLTSMPYPLIDVADSLNRPDRAKTLAALSDIEVSLEKNRRGEGRGQAYYRLAISALQQVLICNEFMGRSGNGNDHLSDLCDKLGVAIGTLISDENSSQHSMFNLIDEALNKLESCNTQFVKEALGPVKRIADAEGLDVRVPPPIDNNLAARRTLINQIADYLCELKWKGTNAAIESVILDFRTQFNTDDKRSIGSWQNKNDRSPVVDKSDSFSRSTQKSSHRPKSVVTDLCNGESIEEKVSFELPPTTSALNHISKTRPKPARKTNQIHRRAMARAMEESMDSAMCASSECDDNSAVYDIAADERLSSPEFSTGQQTEVAPVDVRYVPSSSSPASVYPSNRPALLPPSTVLTPPPPHHQSQLSTIASAISVPVSLPNTTQSPLTQSSPRSSVTLTQQQSINTSNGMASSNAPQTTSQTHPQPVVLSSSPSSSTAPPPIVPRRNRVGPALTPPSLPPKPESVHVRPASCAIEDENANSRRSVADMARMFSSSETPFVRRT</sequence>
<feature type="compositionally biased region" description="Low complexity" evidence="1">
    <location>
        <begin position="965"/>
        <end position="988"/>
    </location>
</feature>
<dbReference type="Gene3D" id="2.30.29.30">
    <property type="entry name" value="Pleckstrin-homology domain (PH domain)/Phosphotyrosine-binding domain (PTB)"/>
    <property type="match status" value="1"/>
</dbReference>
<dbReference type="InterPro" id="IPR041245">
    <property type="entry name" value="CARMIL_PH"/>
</dbReference>
<dbReference type="EMBL" id="UYRR01031238">
    <property type="protein sequence ID" value="VDK48015.1"/>
    <property type="molecule type" value="Genomic_DNA"/>
</dbReference>
<keyword evidence="4" id="KW-1185">Reference proteome</keyword>
<dbReference type="AlphaFoldDB" id="A0A0M3JY06"/>
<name>A0A0M3JY06_ANISI</name>
<feature type="compositionally biased region" description="Low complexity" evidence="1">
    <location>
        <begin position="1057"/>
        <end position="1070"/>
    </location>
</feature>
<dbReference type="Gene3D" id="3.80.10.10">
    <property type="entry name" value="Ribonuclease Inhibitor"/>
    <property type="match status" value="1"/>
</dbReference>
<dbReference type="InterPro" id="IPR051279">
    <property type="entry name" value="PP1-Reg/Actin-Interact_Protein"/>
</dbReference>
<evidence type="ECO:0000259" key="2">
    <source>
        <dbReference type="Pfam" id="PF17888"/>
    </source>
</evidence>
<dbReference type="GO" id="GO:0016477">
    <property type="term" value="P:cell migration"/>
    <property type="evidence" value="ECO:0007669"/>
    <property type="project" value="TreeGrafter"/>
</dbReference>
<protein>
    <submittedName>
        <fullName evidence="5">Carm_PH domain-containing protein</fullName>
    </submittedName>
</protein>
<feature type="region of interest" description="Disordered" evidence="1">
    <location>
        <begin position="827"/>
        <end position="863"/>
    </location>
</feature>
<dbReference type="Proteomes" id="UP000267096">
    <property type="component" value="Unassembled WGS sequence"/>
</dbReference>
<dbReference type="InterPro" id="IPR011993">
    <property type="entry name" value="PH-like_dom_sf"/>
</dbReference>
<dbReference type="OrthoDB" id="18598at2759"/>
<reference evidence="5" key="1">
    <citation type="submission" date="2017-02" db="UniProtKB">
        <authorList>
            <consortium name="WormBaseParasite"/>
        </authorList>
    </citation>
    <scope>IDENTIFICATION</scope>
</reference>
<feature type="compositionally biased region" description="Pro residues" evidence="1">
    <location>
        <begin position="1086"/>
        <end position="1095"/>
    </location>
</feature>
<dbReference type="InterPro" id="IPR032675">
    <property type="entry name" value="LRR_dom_sf"/>
</dbReference>
<organism evidence="5">
    <name type="scientific">Anisakis simplex</name>
    <name type="common">Herring worm</name>
    <dbReference type="NCBI Taxonomy" id="6269"/>
    <lineage>
        <taxon>Eukaryota</taxon>
        <taxon>Metazoa</taxon>
        <taxon>Ecdysozoa</taxon>
        <taxon>Nematoda</taxon>
        <taxon>Chromadorea</taxon>
        <taxon>Rhabditida</taxon>
        <taxon>Spirurina</taxon>
        <taxon>Ascaridomorpha</taxon>
        <taxon>Ascaridoidea</taxon>
        <taxon>Anisakidae</taxon>
        <taxon>Anisakis</taxon>
        <taxon>Anisakis simplex complex</taxon>
    </lineage>
</organism>
<evidence type="ECO:0000313" key="3">
    <source>
        <dbReference type="EMBL" id="VDK48015.1"/>
    </source>
</evidence>
<accession>A0A0M3JY06</accession>
<dbReference type="PANTHER" id="PTHR24112:SF66">
    <property type="entry name" value="LEUCINE-RICH REPEAT, ISOFORM F"/>
    <property type="match status" value="1"/>
</dbReference>
<gene>
    <name evidence="3" type="ORF">ASIM_LOCUS12725</name>
</gene>
<reference evidence="3 4" key="2">
    <citation type="submission" date="2018-11" db="EMBL/GenBank/DDBJ databases">
        <authorList>
            <consortium name="Pathogen Informatics"/>
        </authorList>
    </citation>
    <scope>NUCLEOTIDE SEQUENCE [LARGE SCALE GENOMIC DNA]</scope>
</reference>
<feature type="region of interest" description="Disordered" evidence="1">
    <location>
        <begin position="1013"/>
        <end position="1117"/>
    </location>
</feature>
<dbReference type="GO" id="GO:0005886">
    <property type="term" value="C:plasma membrane"/>
    <property type="evidence" value="ECO:0007669"/>
    <property type="project" value="TreeGrafter"/>
</dbReference>
<dbReference type="PANTHER" id="PTHR24112">
    <property type="entry name" value="LEUCINE-RICH REPEAT, ISOFORM F-RELATED"/>
    <property type="match status" value="1"/>
</dbReference>
<feature type="compositionally biased region" description="Basic and acidic residues" evidence="1">
    <location>
        <begin position="836"/>
        <end position="848"/>
    </location>
</feature>
<evidence type="ECO:0000313" key="4">
    <source>
        <dbReference type="Proteomes" id="UP000267096"/>
    </source>
</evidence>
<feature type="region of interest" description="Disordered" evidence="1">
    <location>
        <begin position="965"/>
        <end position="998"/>
    </location>
</feature>
<evidence type="ECO:0000313" key="5">
    <source>
        <dbReference type="WBParaSite" id="ASIM_0001329701-mRNA-1"/>
    </source>
</evidence>